<dbReference type="PANTHER" id="PTHR33162">
    <property type="entry name" value="SEC-INDEPENDENT PROTEIN TRANSLOCASE PROTEIN TATA, CHLOROPLASTIC"/>
    <property type="match status" value="1"/>
</dbReference>
<dbReference type="Proteomes" id="UP000230790">
    <property type="component" value="Unassembled WGS sequence"/>
</dbReference>
<evidence type="ECO:0000256" key="6">
    <source>
        <dbReference type="ARBA" id="ARBA00023010"/>
    </source>
</evidence>
<reference evidence="10 11" key="1">
    <citation type="submission" date="2017-11" db="EMBL/GenBank/DDBJ databases">
        <title>Evolution of Phototrophy in the Chloroflexi Phylum Driven by Horizontal Gene Transfer.</title>
        <authorList>
            <person name="Ward L.M."/>
            <person name="Hemp J."/>
            <person name="Shih P.M."/>
            <person name="Mcglynn S.E."/>
            <person name="Fischer W."/>
        </authorList>
    </citation>
    <scope>NUCLEOTIDE SEQUENCE [LARGE SCALE GENOMIC DNA]</scope>
    <source>
        <strain evidence="10">JP3_7</strain>
    </source>
</reference>
<dbReference type="GO" id="GO:0015031">
    <property type="term" value="P:protein transport"/>
    <property type="evidence" value="ECO:0007669"/>
    <property type="project" value="UniProtKB-KW"/>
</dbReference>
<organism evidence="10 11">
    <name type="scientific">Candidatus Thermofonsia Clade 3 bacterium</name>
    <dbReference type="NCBI Taxonomy" id="2364212"/>
    <lineage>
        <taxon>Bacteria</taxon>
        <taxon>Bacillati</taxon>
        <taxon>Chloroflexota</taxon>
        <taxon>Candidatus Thermofontia</taxon>
        <taxon>Candidatus Thermofonsia Clade 3</taxon>
    </lineage>
</organism>
<accession>A0A2M8QGJ9</accession>
<dbReference type="PRINTS" id="PR01506">
    <property type="entry name" value="TATBPROTEIN"/>
</dbReference>
<evidence type="ECO:0000256" key="2">
    <source>
        <dbReference type="ARBA" id="ARBA00022448"/>
    </source>
</evidence>
<comment type="subcellular location">
    <subcellularLocation>
        <location evidence="1">Membrane</location>
        <topology evidence="1">Single-pass membrane protein</topology>
    </subcellularLocation>
</comment>
<sequence length="203" mass="21727">MNGTILGIGPLEVLFILILILLVFGPERLPEFTRGLGAALRRLRETYIAFTQEFKGELQPIAQDLDEVTREIRREVAAIREAADLRAILQPYADDISRAASLNPPPSAPTLPAATNGPNSAAAPSNTPPPLPAPTHSAMQPSASPADPTERPANISNGTRAVLPSPPPPENQSAIELPDDNPWASVGATIRTDRLDDDNPWRG</sequence>
<evidence type="ECO:0000256" key="1">
    <source>
        <dbReference type="ARBA" id="ARBA00004167"/>
    </source>
</evidence>
<evidence type="ECO:0008006" key="12">
    <source>
        <dbReference type="Google" id="ProtNLM"/>
    </source>
</evidence>
<evidence type="ECO:0000256" key="4">
    <source>
        <dbReference type="ARBA" id="ARBA00022927"/>
    </source>
</evidence>
<keyword evidence="5 9" id="KW-1133">Transmembrane helix</keyword>
<dbReference type="Pfam" id="PF02416">
    <property type="entry name" value="TatA_B_E"/>
    <property type="match status" value="1"/>
</dbReference>
<keyword evidence="7 9" id="KW-0472">Membrane</keyword>
<dbReference type="Gene3D" id="1.20.5.3310">
    <property type="match status" value="1"/>
</dbReference>
<evidence type="ECO:0000256" key="9">
    <source>
        <dbReference type="SAM" id="Phobius"/>
    </source>
</evidence>
<evidence type="ECO:0000256" key="3">
    <source>
        <dbReference type="ARBA" id="ARBA00022692"/>
    </source>
</evidence>
<evidence type="ECO:0000256" key="7">
    <source>
        <dbReference type="ARBA" id="ARBA00023136"/>
    </source>
</evidence>
<keyword evidence="3 9" id="KW-0812">Transmembrane</keyword>
<feature type="region of interest" description="Disordered" evidence="8">
    <location>
        <begin position="99"/>
        <end position="203"/>
    </location>
</feature>
<feature type="compositionally biased region" description="Basic and acidic residues" evidence="8">
    <location>
        <begin position="191"/>
        <end position="203"/>
    </location>
</feature>
<feature type="compositionally biased region" description="Low complexity" evidence="8">
    <location>
        <begin position="110"/>
        <end position="125"/>
    </location>
</feature>
<dbReference type="InterPro" id="IPR003369">
    <property type="entry name" value="TatA/B/E"/>
</dbReference>
<comment type="caution">
    <text evidence="10">The sequence shown here is derived from an EMBL/GenBank/DDBJ whole genome shotgun (WGS) entry which is preliminary data.</text>
</comment>
<dbReference type="AlphaFoldDB" id="A0A2M8QGJ9"/>
<dbReference type="GO" id="GO:0016020">
    <property type="term" value="C:membrane"/>
    <property type="evidence" value="ECO:0007669"/>
    <property type="project" value="UniProtKB-SubCell"/>
</dbReference>
<keyword evidence="6" id="KW-0811">Translocation</keyword>
<name>A0A2M8QGJ9_9CHLR</name>
<keyword evidence="4" id="KW-0653">Protein transport</keyword>
<feature type="transmembrane region" description="Helical" evidence="9">
    <location>
        <begin position="6"/>
        <end position="24"/>
    </location>
</feature>
<proteinExistence type="predicted"/>
<gene>
    <name evidence="10" type="ORF">CUN48_01130</name>
</gene>
<evidence type="ECO:0000313" key="11">
    <source>
        <dbReference type="Proteomes" id="UP000230790"/>
    </source>
</evidence>
<protein>
    <recommendedName>
        <fullName evidence="12">Sec-independent protein translocase protein TatB homolog</fullName>
    </recommendedName>
</protein>
<evidence type="ECO:0000256" key="5">
    <source>
        <dbReference type="ARBA" id="ARBA00022989"/>
    </source>
</evidence>
<evidence type="ECO:0000313" key="10">
    <source>
        <dbReference type="EMBL" id="PJF48894.1"/>
    </source>
</evidence>
<dbReference type="PANTHER" id="PTHR33162:SF1">
    <property type="entry name" value="SEC-INDEPENDENT PROTEIN TRANSLOCASE PROTEIN TATA, CHLOROPLASTIC"/>
    <property type="match status" value="1"/>
</dbReference>
<keyword evidence="2" id="KW-0813">Transport</keyword>
<evidence type="ECO:0000256" key="8">
    <source>
        <dbReference type="SAM" id="MobiDB-lite"/>
    </source>
</evidence>
<dbReference type="EMBL" id="PGTN01000004">
    <property type="protein sequence ID" value="PJF48894.1"/>
    <property type="molecule type" value="Genomic_DNA"/>
</dbReference>